<proteinExistence type="predicted"/>
<organism evidence="1 2">
    <name type="scientific">Prorocentrum cordatum</name>
    <dbReference type="NCBI Taxonomy" id="2364126"/>
    <lineage>
        <taxon>Eukaryota</taxon>
        <taxon>Sar</taxon>
        <taxon>Alveolata</taxon>
        <taxon>Dinophyceae</taxon>
        <taxon>Prorocentrales</taxon>
        <taxon>Prorocentraceae</taxon>
        <taxon>Prorocentrum</taxon>
    </lineage>
</organism>
<reference evidence="1" key="1">
    <citation type="submission" date="2023-10" db="EMBL/GenBank/DDBJ databases">
        <authorList>
            <person name="Chen Y."/>
            <person name="Shah S."/>
            <person name="Dougan E. K."/>
            <person name="Thang M."/>
            <person name="Chan C."/>
        </authorList>
    </citation>
    <scope>NUCLEOTIDE SEQUENCE [LARGE SCALE GENOMIC DNA]</scope>
</reference>
<evidence type="ECO:0000313" key="1">
    <source>
        <dbReference type="EMBL" id="CAK0868429.1"/>
    </source>
</evidence>
<gene>
    <name evidence="1" type="ORF">PCOR1329_LOCUS55089</name>
</gene>
<dbReference type="Proteomes" id="UP001189429">
    <property type="component" value="Unassembled WGS sequence"/>
</dbReference>
<sequence>MFARGVVVTGAEGCSQSLRCQRPEVSVSAVVLAGRVVAASSAALTVECLVDEPELPIAVGSCAKGSVQSASLRVLTGLPLLLRGPVLASAFSNRGCDNIAGQMHALGVRVLRMGLCPEKEPYSLETRLQEIGKKKSDRGLGMAGTA</sequence>
<comment type="caution">
    <text evidence="1">The sequence shown here is derived from an EMBL/GenBank/DDBJ whole genome shotgun (WGS) entry which is preliminary data.</text>
</comment>
<evidence type="ECO:0000313" key="2">
    <source>
        <dbReference type="Proteomes" id="UP001189429"/>
    </source>
</evidence>
<accession>A0ABN9V6C1</accession>
<name>A0ABN9V6C1_9DINO</name>
<protein>
    <submittedName>
        <fullName evidence="1">Uncharacterized protein</fullName>
    </submittedName>
</protein>
<keyword evidence="2" id="KW-1185">Reference proteome</keyword>
<dbReference type="EMBL" id="CAUYUJ010016745">
    <property type="protein sequence ID" value="CAK0868429.1"/>
    <property type="molecule type" value="Genomic_DNA"/>
</dbReference>